<dbReference type="PROSITE" id="PS50089">
    <property type="entry name" value="ZF_RING_2"/>
    <property type="match status" value="1"/>
</dbReference>
<dbReference type="Ensembl" id="ENSTGUT00000020762.1">
    <property type="protein sequence ID" value="ENSTGUP00000037693.1"/>
    <property type="gene ID" value="ENSTGUG00000027586.1"/>
</dbReference>
<evidence type="ECO:0000256" key="5">
    <source>
        <dbReference type="SAM" id="Coils"/>
    </source>
</evidence>
<reference evidence="10" key="2">
    <citation type="submission" date="2025-08" db="UniProtKB">
        <authorList>
            <consortium name="Ensembl"/>
        </authorList>
    </citation>
    <scope>IDENTIFICATION</scope>
</reference>
<dbReference type="PANTHER" id="PTHR24103">
    <property type="entry name" value="E3 UBIQUITIN-PROTEIN LIGASE TRIM"/>
    <property type="match status" value="1"/>
</dbReference>
<evidence type="ECO:0000256" key="6">
    <source>
        <dbReference type="SAM" id="MobiDB-lite"/>
    </source>
</evidence>
<evidence type="ECO:0000259" key="9">
    <source>
        <dbReference type="PROSITE" id="PS50119"/>
    </source>
</evidence>
<keyword evidence="1" id="KW-0479">Metal-binding</keyword>
<feature type="chain" id="PRO_5025690573" description="RING-type domain-containing protein" evidence="7">
    <location>
        <begin position="17"/>
        <end position="1036"/>
    </location>
</feature>
<sequence length="1036" mass="113547">MSILLLHLSSALVSRPHPPRPGCTSREVDGRKRRLERGAPVFCGRPAAAPGAFELEAAGQWYERRPEQQQERRPLDPSPPPPMEASLTCAVCLSLLEEPVTLPVCSHNFCRGCVLECLASAEAARLQQLQRSPGQARLGRGAPGPGPGPSSARVPCPLCRKLCLLPRGGVAALPVNTTLAEVVKLYRSGAAGAAVAGEAALGPKPGSDLLSPQAFGGSCQKHPSRPVQLYCRMCRQAGCGQCVSEEHQGIFHSVNLIDTVYQEEKLTFFSTLKQMRIINEKLVNEISKRPNDADMMLKNDVEIIELKFGEIFKTLEVKKQKLLEDVENQRVKKEKEFQIWKKMKETHKKTIENFLKDCEKLVHECDPQCFLEVACGLNTRMKTQLDVMNIASNWEKPPVFMPKKIDIESVVNEILALQLTPVDVDIVQELPHEGNESSTLFNDTLKQWLDQKNIPNTFLPVTGQDEADGRRIPTRFMSISEMSAFQNMSHEELRYKYYMELQKLTNVFKTQNFPTNKMYKFLTAEASKNKSSGTSSISSLTKANKAYKLKVETMQRGGGFDKRNSSGSSAHSIPSTSRIFSETNGDLKLFHEVSGQEVSAPALSETSPDLLIKEKWPRQASAGTVSKEMNSNSSTLVDLKPAATVAITASTSESVDVSAERPSGVPFTFSAFNNSLPGFSRDRGTFSFKKQDKRCAFPQFYLGRCDKVDKTNNQNEYGPETENIVSDASTSPNLDSAESEKPQILLPFGNSERDWFAGSEASNSCKVLPSSSFFSQSEKPSEKKTSHMRGKTPCTKELGGYGTQKPSVIGEQKLHTTESSTISETSTGAGVNDVSKTPLLTSNCAFSFGSNFPLPSPVFSFGGILRNTSDLLTSSMFFSGNRTEKMDKEKMKSPDKTLLNLGNPPAAECAEPASLQSQPKCEGSCLPMNSPENAESAERLGDGSTPCQPLCSGVLPVEYENASSTQLTATTKQKKKVKHEETVTENNSVCHRREDEPEPVQFQDTACSVPSTSNDPSSGGSVYVVSKTGEIIDILL</sequence>
<feature type="region of interest" description="Disordered" evidence="6">
    <location>
        <begin position="131"/>
        <end position="150"/>
    </location>
</feature>
<dbReference type="SMART" id="SM00184">
    <property type="entry name" value="RING"/>
    <property type="match status" value="1"/>
</dbReference>
<keyword evidence="3" id="KW-0862">Zinc</keyword>
<feature type="region of interest" description="Disordered" evidence="6">
    <location>
        <begin position="557"/>
        <end position="577"/>
    </location>
</feature>
<feature type="domain" description="B box-type" evidence="9">
    <location>
        <begin position="219"/>
        <end position="257"/>
    </location>
</feature>
<dbReference type="InterPro" id="IPR013083">
    <property type="entry name" value="Znf_RING/FYVE/PHD"/>
</dbReference>
<dbReference type="GeneTree" id="ENSGT00940000166775"/>
<evidence type="ECO:0000256" key="2">
    <source>
        <dbReference type="ARBA" id="ARBA00022771"/>
    </source>
</evidence>
<feature type="compositionally biased region" description="Polar residues" evidence="6">
    <location>
        <begin position="565"/>
        <end position="577"/>
    </location>
</feature>
<organism evidence="10 11">
    <name type="scientific">Taeniopygia guttata</name>
    <name type="common">Zebra finch</name>
    <name type="synonym">Poephila guttata</name>
    <dbReference type="NCBI Taxonomy" id="59729"/>
    <lineage>
        <taxon>Eukaryota</taxon>
        <taxon>Metazoa</taxon>
        <taxon>Chordata</taxon>
        <taxon>Craniata</taxon>
        <taxon>Vertebrata</taxon>
        <taxon>Euteleostomi</taxon>
        <taxon>Archelosauria</taxon>
        <taxon>Archosauria</taxon>
        <taxon>Dinosauria</taxon>
        <taxon>Saurischia</taxon>
        <taxon>Theropoda</taxon>
        <taxon>Coelurosauria</taxon>
        <taxon>Aves</taxon>
        <taxon>Neognathae</taxon>
        <taxon>Neoaves</taxon>
        <taxon>Telluraves</taxon>
        <taxon>Australaves</taxon>
        <taxon>Passeriformes</taxon>
        <taxon>Passeroidea</taxon>
        <taxon>Estrildidae</taxon>
        <taxon>Estrildinae</taxon>
        <taxon>Taeniopygia</taxon>
    </lineage>
</organism>
<evidence type="ECO:0008006" key="12">
    <source>
        <dbReference type="Google" id="ProtNLM"/>
    </source>
</evidence>
<evidence type="ECO:0000313" key="10">
    <source>
        <dbReference type="Ensembl" id="ENSTGUP00000037693.1"/>
    </source>
</evidence>
<evidence type="ECO:0000259" key="8">
    <source>
        <dbReference type="PROSITE" id="PS50089"/>
    </source>
</evidence>
<dbReference type="Gene3D" id="1.10.10.2360">
    <property type="match status" value="1"/>
</dbReference>
<evidence type="ECO:0000313" key="11">
    <source>
        <dbReference type="Proteomes" id="UP000007754"/>
    </source>
</evidence>
<feature type="coiled-coil region" evidence="5">
    <location>
        <begin position="312"/>
        <end position="343"/>
    </location>
</feature>
<feature type="domain" description="RING-type" evidence="8">
    <location>
        <begin position="89"/>
        <end position="160"/>
    </location>
</feature>
<keyword evidence="5" id="KW-0175">Coiled coil</keyword>
<evidence type="ECO:0000256" key="1">
    <source>
        <dbReference type="ARBA" id="ARBA00022723"/>
    </source>
</evidence>
<keyword evidence="2 4" id="KW-0863">Zinc-finger</keyword>
<dbReference type="SUPFAM" id="SSF57850">
    <property type="entry name" value="RING/U-box"/>
    <property type="match status" value="1"/>
</dbReference>
<dbReference type="Gene3D" id="3.30.40.10">
    <property type="entry name" value="Zinc/RING finger domain, C3HC4 (zinc finger)"/>
    <property type="match status" value="1"/>
</dbReference>
<evidence type="ECO:0000256" key="4">
    <source>
        <dbReference type="PROSITE-ProRule" id="PRU00024"/>
    </source>
</evidence>
<feature type="region of interest" description="Disordered" evidence="6">
    <location>
        <begin position="712"/>
        <end position="740"/>
    </location>
</feature>
<keyword evidence="7" id="KW-0732">Signal</keyword>
<dbReference type="InterPro" id="IPR050143">
    <property type="entry name" value="TRIM/RBCC"/>
</dbReference>
<keyword evidence="11" id="KW-1185">Reference proteome</keyword>
<dbReference type="Pfam" id="PF13445">
    <property type="entry name" value="zf-RING_UBOX"/>
    <property type="match status" value="1"/>
</dbReference>
<name>A0A674HT02_TAEGU</name>
<feature type="region of interest" description="Disordered" evidence="6">
    <location>
        <begin position="993"/>
        <end position="1020"/>
    </location>
</feature>
<accession>A0A674HT02</accession>
<dbReference type="InterPro" id="IPR001841">
    <property type="entry name" value="Znf_RING"/>
</dbReference>
<dbReference type="InterPro" id="IPR000315">
    <property type="entry name" value="Znf_B-box"/>
</dbReference>
<dbReference type="InterPro" id="IPR017907">
    <property type="entry name" value="Znf_RING_CS"/>
</dbReference>
<reference evidence="10 11" key="1">
    <citation type="journal article" date="2010" name="Nature">
        <title>The genome of a songbird.</title>
        <authorList>
            <person name="Warren W.C."/>
            <person name="Clayton D.F."/>
            <person name="Ellegren H."/>
            <person name="Arnold A.P."/>
            <person name="Hillier L.W."/>
            <person name="Kunstner A."/>
            <person name="Searle S."/>
            <person name="White S."/>
            <person name="Vilella A.J."/>
            <person name="Fairley S."/>
            <person name="Heger A."/>
            <person name="Kong L."/>
            <person name="Ponting C.P."/>
            <person name="Jarvis E.D."/>
            <person name="Mello C.V."/>
            <person name="Minx P."/>
            <person name="Lovell P."/>
            <person name="Velho T.A."/>
            <person name="Ferris M."/>
            <person name="Balakrishnan C.N."/>
            <person name="Sinha S."/>
            <person name="Blatti C."/>
            <person name="London S.E."/>
            <person name="Li Y."/>
            <person name="Lin Y.C."/>
            <person name="George J."/>
            <person name="Sweedler J."/>
            <person name="Southey B."/>
            <person name="Gunaratne P."/>
            <person name="Watson M."/>
            <person name="Nam K."/>
            <person name="Backstrom N."/>
            <person name="Smeds L."/>
            <person name="Nabholz B."/>
            <person name="Itoh Y."/>
            <person name="Whitney O."/>
            <person name="Pfenning A.R."/>
            <person name="Howard J."/>
            <person name="Volker M."/>
            <person name="Skinner B.M."/>
            <person name="Griffin D.K."/>
            <person name="Ye L."/>
            <person name="McLaren W.M."/>
            <person name="Flicek P."/>
            <person name="Quesada V."/>
            <person name="Velasco G."/>
            <person name="Lopez-Otin C."/>
            <person name="Puente X.S."/>
            <person name="Olender T."/>
            <person name="Lancet D."/>
            <person name="Smit A.F."/>
            <person name="Hubley R."/>
            <person name="Konkel M.K."/>
            <person name="Walker J.A."/>
            <person name="Batzer M.A."/>
            <person name="Gu W."/>
            <person name="Pollock D.D."/>
            <person name="Chen L."/>
            <person name="Cheng Z."/>
            <person name="Eichler E.E."/>
            <person name="Stapley J."/>
            <person name="Slate J."/>
            <person name="Ekblom R."/>
            <person name="Birkhead T."/>
            <person name="Burke T."/>
            <person name="Burt D."/>
            <person name="Scharff C."/>
            <person name="Adam I."/>
            <person name="Richard H."/>
            <person name="Sultan M."/>
            <person name="Soldatov A."/>
            <person name="Lehrach H."/>
            <person name="Edwards S.V."/>
            <person name="Yang S.P."/>
            <person name="Li X."/>
            <person name="Graves T."/>
            <person name="Fulton L."/>
            <person name="Nelson J."/>
            <person name="Chinwalla A."/>
            <person name="Hou S."/>
            <person name="Mardis E.R."/>
            <person name="Wilson R.K."/>
        </authorList>
    </citation>
    <scope>NUCLEOTIDE SEQUENCE [LARGE SCALE GENOMIC DNA]</scope>
</reference>
<feature type="signal peptide" evidence="7">
    <location>
        <begin position="1"/>
        <end position="16"/>
    </location>
</feature>
<feature type="compositionally biased region" description="Polar residues" evidence="6">
    <location>
        <begin position="1002"/>
        <end position="1020"/>
    </location>
</feature>
<dbReference type="SUPFAM" id="SSF57845">
    <property type="entry name" value="B-box zinc-binding domain"/>
    <property type="match status" value="1"/>
</dbReference>
<evidence type="ECO:0000256" key="7">
    <source>
        <dbReference type="SAM" id="SignalP"/>
    </source>
</evidence>
<dbReference type="PROSITE" id="PS50119">
    <property type="entry name" value="ZF_BBOX"/>
    <property type="match status" value="1"/>
</dbReference>
<protein>
    <recommendedName>
        <fullName evidence="12">RING-type domain-containing protein</fullName>
    </recommendedName>
</protein>
<dbReference type="PROSITE" id="PS00518">
    <property type="entry name" value="ZF_RING_1"/>
    <property type="match status" value="1"/>
</dbReference>
<dbReference type="OMA" id="EASNSCK"/>
<dbReference type="Pfam" id="PF00643">
    <property type="entry name" value="zf-B_box"/>
    <property type="match status" value="1"/>
</dbReference>
<dbReference type="GO" id="GO:0008270">
    <property type="term" value="F:zinc ion binding"/>
    <property type="evidence" value="ECO:0007669"/>
    <property type="project" value="UniProtKB-KW"/>
</dbReference>
<gene>
    <name evidence="10" type="primary">LOC101233484</name>
</gene>
<feature type="compositionally biased region" description="Polar residues" evidence="6">
    <location>
        <begin position="723"/>
        <end position="736"/>
    </location>
</feature>
<dbReference type="InParanoid" id="A0A674HT02"/>
<dbReference type="Proteomes" id="UP000007754">
    <property type="component" value="Chromosome 4"/>
</dbReference>
<dbReference type="InterPro" id="IPR027370">
    <property type="entry name" value="Znf-RING_euk"/>
</dbReference>
<dbReference type="AlphaFoldDB" id="A0A674HT02"/>
<feature type="region of interest" description="Disordered" evidence="6">
    <location>
        <begin position="771"/>
        <end position="806"/>
    </location>
</feature>
<proteinExistence type="predicted"/>
<reference evidence="10" key="3">
    <citation type="submission" date="2025-09" db="UniProtKB">
        <authorList>
            <consortium name="Ensembl"/>
        </authorList>
    </citation>
    <scope>IDENTIFICATION</scope>
</reference>
<dbReference type="Gene3D" id="3.30.160.60">
    <property type="entry name" value="Classic Zinc Finger"/>
    <property type="match status" value="1"/>
</dbReference>
<evidence type="ECO:0000256" key="3">
    <source>
        <dbReference type="ARBA" id="ARBA00022833"/>
    </source>
</evidence>